<evidence type="ECO:0000313" key="1">
    <source>
        <dbReference type="EMBL" id="SDP04454.1"/>
    </source>
</evidence>
<name>A0A1H0PHI5_9PSED</name>
<reference evidence="1 2" key="1">
    <citation type="submission" date="2016-10" db="EMBL/GenBank/DDBJ databases">
        <authorList>
            <person name="Varghese N."/>
            <person name="Submissions S."/>
        </authorList>
    </citation>
    <scope>NUCLEOTIDE SEQUENCE [LARGE SCALE GENOMIC DNA]</scope>
    <source>
        <strain evidence="1 2">DSM 14939</strain>
    </source>
</reference>
<organism evidence="1 2">
    <name type="scientific">Pseudomonas congelans</name>
    <dbReference type="NCBI Taxonomy" id="200452"/>
    <lineage>
        <taxon>Bacteria</taxon>
        <taxon>Pseudomonadati</taxon>
        <taxon>Pseudomonadota</taxon>
        <taxon>Gammaproteobacteria</taxon>
        <taxon>Pseudomonadales</taxon>
        <taxon>Pseudomonadaceae</taxon>
        <taxon>Pseudomonas</taxon>
    </lineage>
</organism>
<evidence type="ECO:0000313" key="2">
    <source>
        <dbReference type="Proteomes" id="UP000183042"/>
    </source>
</evidence>
<comment type="caution">
    <text evidence="1">The sequence shown here is derived from an EMBL/GenBank/DDBJ whole genome shotgun (WGS) entry which is preliminary data.</text>
</comment>
<dbReference type="Proteomes" id="UP000183042">
    <property type="component" value="Unassembled WGS sequence"/>
</dbReference>
<gene>
    <name evidence="1" type="ORF">SAMN05216596_102681</name>
</gene>
<accession>A0A1H0PHI5</accession>
<dbReference type="EMBL" id="FNJH01000002">
    <property type="protein sequence ID" value="SDP04454.1"/>
    <property type="molecule type" value="Genomic_DNA"/>
</dbReference>
<proteinExistence type="predicted"/>
<sequence length="44" mass="4883">MASAIGILTEVRRQSSNKEWFTASKESRALTERTGYLPLALSVI</sequence>
<keyword evidence="2" id="KW-1185">Reference proteome</keyword>
<protein>
    <submittedName>
        <fullName evidence="1">Uncharacterized protein</fullName>
    </submittedName>
</protein>